<evidence type="ECO:0000313" key="3">
    <source>
        <dbReference type="Proteomes" id="UP000182680"/>
    </source>
</evidence>
<dbReference type="AlphaFoldDB" id="A0AA94L2E1"/>
<reference evidence="3" key="1">
    <citation type="submission" date="2016-11" db="EMBL/GenBank/DDBJ databases">
        <authorList>
            <person name="Jaros S."/>
            <person name="Januszkiewicz K."/>
            <person name="Wedrychowicz H."/>
        </authorList>
    </citation>
    <scope>NUCLEOTIDE SEQUENCE [LARGE SCALE GENOMIC DNA]</scope>
    <source>
        <strain evidence="3">DSM 7057</strain>
    </source>
</reference>
<sequence length="211" mass="22353">MKCPNRLCSGVCTVATLRNAQGWDGTCPSRGETSALRARGFSIFVVWGACAAGGRWGPVRGCAPPRPPLHSPRTTPLGFPSSVTVRGLRVFCCGSFLASLGDLPSRRAMPSAAFVLHEKFSAVWTSQTEGLHLLLYPGLQSDVKRGTGLTPLLFPGQGANCCRGRRHKEPKPTRRRGSYAAAPGKPYLPVRVEQGVLRGGCKGGREGGAAP</sequence>
<gene>
    <name evidence="2" type="ORF">SAMN02910291_01626</name>
</gene>
<proteinExistence type="predicted"/>
<organism evidence="2 3">
    <name type="scientific">Desulfovibrio desulfuricans</name>
    <dbReference type="NCBI Taxonomy" id="876"/>
    <lineage>
        <taxon>Bacteria</taxon>
        <taxon>Pseudomonadati</taxon>
        <taxon>Thermodesulfobacteriota</taxon>
        <taxon>Desulfovibrionia</taxon>
        <taxon>Desulfovibrionales</taxon>
        <taxon>Desulfovibrionaceae</taxon>
        <taxon>Desulfovibrio</taxon>
    </lineage>
</organism>
<evidence type="ECO:0000256" key="1">
    <source>
        <dbReference type="SAM" id="MobiDB-lite"/>
    </source>
</evidence>
<feature type="compositionally biased region" description="Basic residues" evidence="1">
    <location>
        <begin position="164"/>
        <end position="177"/>
    </location>
</feature>
<feature type="region of interest" description="Disordered" evidence="1">
    <location>
        <begin position="164"/>
        <end position="185"/>
    </location>
</feature>
<name>A0AA94L2E1_DESDE</name>
<dbReference type="EMBL" id="FPIW01000026">
    <property type="protein sequence ID" value="SFW51046.1"/>
    <property type="molecule type" value="Genomic_DNA"/>
</dbReference>
<evidence type="ECO:0000313" key="2">
    <source>
        <dbReference type="EMBL" id="SFW51046.1"/>
    </source>
</evidence>
<dbReference type="Proteomes" id="UP000182680">
    <property type="component" value="Unassembled WGS sequence"/>
</dbReference>
<protein>
    <submittedName>
        <fullName evidence="2">Uncharacterized protein</fullName>
    </submittedName>
</protein>
<accession>A0AA94L2E1</accession>
<comment type="caution">
    <text evidence="2">The sequence shown here is derived from an EMBL/GenBank/DDBJ whole genome shotgun (WGS) entry which is preliminary data.</text>
</comment>